<dbReference type="EMBL" id="CP032869">
    <property type="protein sequence ID" value="AYL98077.1"/>
    <property type="molecule type" value="Genomic_DNA"/>
</dbReference>
<dbReference type="Proteomes" id="UP000270046">
    <property type="component" value="Chromosome"/>
</dbReference>
<name>A0A494VR51_9SPHI</name>
<organism evidence="1 2">
    <name type="scientific">Mucilaginibacter celer</name>
    <dbReference type="NCBI Taxonomy" id="2305508"/>
    <lineage>
        <taxon>Bacteria</taxon>
        <taxon>Pseudomonadati</taxon>
        <taxon>Bacteroidota</taxon>
        <taxon>Sphingobacteriia</taxon>
        <taxon>Sphingobacteriales</taxon>
        <taxon>Sphingobacteriaceae</taxon>
        <taxon>Mucilaginibacter</taxon>
    </lineage>
</organism>
<dbReference type="AlphaFoldDB" id="A0A494VR51"/>
<reference evidence="1 2" key="1">
    <citation type="submission" date="2018-10" db="EMBL/GenBank/DDBJ databases">
        <title>Genome sequencing of Mucilaginibacter sp. HYN0043.</title>
        <authorList>
            <person name="Kim M."/>
            <person name="Yi H."/>
        </authorList>
    </citation>
    <scope>NUCLEOTIDE SEQUENCE [LARGE SCALE GENOMIC DNA]</scope>
    <source>
        <strain evidence="1 2">HYN0043</strain>
    </source>
</reference>
<evidence type="ECO:0000313" key="1">
    <source>
        <dbReference type="EMBL" id="AYL98077.1"/>
    </source>
</evidence>
<proteinExistence type="predicted"/>
<keyword evidence="2" id="KW-1185">Reference proteome</keyword>
<evidence type="ECO:0008006" key="3">
    <source>
        <dbReference type="Google" id="ProtNLM"/>
    </source>
</evidence>
<sequence>MFSSCDKESAAVSSVNITVTNGITGTGSAGATVKLYDDPNKANTGEAPAYTLTTDASGKITSQVDYIGGYYVVAEKGTQKSYYNGLIPIGIFKSQSEIDSSPKQTPVATVGSVKFKDTNADGIINDSDKTVAPTLYLESDQTALFNIAVY</sequence>
<accession>A0A494VR51</accession>
<dbReference type="OrthoDB" id="796928at2"/>
<evidence type="ECO:0000313" key="2">
    <source>
        <dbReference type="Proteomes" id="UP000270046"/>
    </source>
</evidence>
<dbReference type="SUPFAM" id="SSF49478">
    <property type="entry name" value="Cna protein B-type domain"/>
    <property type="match status" value="1"/>
</dbReference>
<dbReference type="KEGG" id="muh:HYN43_023535"/>
<protein>
    <recommendedName>
        <fullName evidence="3">Prealbumin-like fold domain-containing protein</fullName>
    </recommendedName>
</protein>
<gene>
    <name evidence="1" type="ORF">HYN43_023535</name>
</gene>